<dbReference type="CDD" id="cd17321">
    <property type="entry name" value="MFS_MMR_MDR_like"/>
    <property type="match status" value="1"/>
</dbReference>
<evidence type="ECO:0000256" key="2">
    <source>
        <dbReference type="ARBA" id="ARBA00022692"/>
    </source>
</evidence>
<dbReference type="InterPro" id="IPR020846">
    <property type="entry name" value="MFS_dom"/>
</dbReference>
<dbReference type="PROSITE" id="PS50850">
    <property type="entry name" value="MFS"/>
    <property type="match status" value="1"/>
</dbReference>
<feature type="transmembrane region" description="Helical" evidence="5">
    <location>
        <begin position="196"/>
        <end position="214"/>
    </location>
</feature>
<keyword evidence="8" id="KW-1185">Reference proteome</keyword>
<dbReference type="PROSITE" id="PS00216">
    <property type="entry name" value="SUGAR_TRANSPORT_1"/>
    <property type="match status" value="1"/>
</dbReference>
<dbReference type="InterPro" id="IPR011701">
    <property type="entry name" value="MFS"/>
</dbReference>
<dbReference type="RefSeq" id="WP_132493059.1">
    <property type="nucleotide sequence ID" value="NZ_SMKW01000070.1"/>
</dbReference>
<evidence type="ECO:0000256" key="5">
    <source>
        <dbReference type="SAM" id="Phobius"/>
    </source>
</evidence>
<evidence type="ECO:0000259" key="6">
    <source>
        <dbReference type="PROSITE" id="PS50850"/>
    </source>
</evidence>
<reference evidence="7 8" key="1">
    <citation type="submission" date="2019-03" db="EMBL/GenBank/DDBJ databases">
        <title>Draft genome sequences of novel Actinobacteria.</title>
        <authorList>
            <person name="Sahin N."/>
            <person name="Ay H."/>
            <person name="Saygin H."/>
        </authorList>
    </citation>
    <scope>NUCLEOTIDE SEQUENCE [LARGE SCALE GENOMIC DNA]</scope>
    <source>
        <strain evidence="7 8">7K502</strain>
    </source>
</reference>
<dbReference type="PANTHER" id="PTHR42718">
    <property type="entry name" value="MAJOR FACILITATOR SUPERFAMILY MULTIDRUG TRANSPORTER MFSC"/>
    <property type="match status" value="1"/>
</dbReference>
<feature type="domain" description="Major facilitator superfamily (MFS) profile" evidence="6">
    <location>
        <begin position="1"/>
        <end position="252"/>
    </location>
</feature>
<proteinExistence type="predicted"/>
<dbReference type="InterPro" id="IPR005829">
    <property type="entry name" value="Sugar_transporter_CS"/>
</dbReference>
<dbReference type="OrthoDB" id="7375466at2"/>
<comment type="caution">
    <text evidence="7">The sequence shown here is derived from an EMBL/GenBank/DDBJ whole genome shotgun (WGS) entry which is preliminary data.</text>
</comment>
<keyword evidence="2 5" id="KW-0812">Transmembrane</keyword>
<feature type="transmembrane region" description="Helical" evidence="5">
    <location>
        <begin position="158"/>
        <end position="175"/>
    </location>
</feature>
<dbReference type="Proteomes" id="UP000294947">
    <property type="component" value="Unassembled WGS sequence"/>
</dbReference>
<evidence type="ECO:0000256" key="1">
    <source>
        <dbReference type="ARBA" id="ARBA00004651"/>
    </source>
</evidence>
<accession>A0A4R4Y7M1</accession>
<dbReference type="GO" id="GO:0005886">
    <property type="term" value="C:plasma membrane"/>
    <property type="evidence" value="ECO:0007669"/>
    <property type="project" value="UniProtKB-SubCell"/>
</dbReference>
<dbReference type="Gene3D" id="1.20.1720.10">
    <property type="entry name" value="Multidrug resistance protein D"/>
    <property type="match status" value="1"/>
</dbReference>
<evidence type="ECO:0000256" key="4">
    <source>
        <dbReference type="ARBA" id="ARBA00023136"/>
    </source>
</evidence>
<dbReference type="SUPFAM" id="SSF103473">
    <property type="entry name" value="MFS general substrate transporter"/>
    <property type="match status" value="1"/>
</dbReference>
<name>A0A4R4Y7M1_9PSEU</name>
<protein>
    <submittedName>
        <fullName evidence="7">MFS transporter</fullName>
    </submittedName>
</protein>
<dbReference type="PANTHER" id="PTHR42718:SF48">
    <property type="entry name" value="CONSERVED TWO-DOMAIN MEMBRANE PROTEIN-RELATED"/>
    <property type="match status" value="1"/>
</dbReference>
<feature type="transmembrane region" description="Helical" evidence="5">
    <location>
        <begin position="75"/>
        <end position="98"/>
    </location>
</feature>
<comment type="subcellular location">
    <subcellularLocation>
        <location evidence="1">Cell membrane</location>
        <topology evidence="1">Multi-pass membrane protein</topology>
    </subcellularLocation>
</comment>
<dbReference type="AlphaFoldDB" id="A0A4R4Y7M1"/>
<evidence type="ECO:0000313" key="7">
    <source>
        <dbReference type="EMBL" id="TDD40346.1"/>
    </source>
</evidence>
<gene>
    <name evidence="7" type="ORF">E1288_35440</name>
</gene>
<evidence type="ECO:0000313" key="8">
    <source>
        <dbReference type="Proteomes" id="UP000294947"/>
    </source>
</evidence>
<dbReference type="Pfam" id="PF07690">
    <property type="entry name" value="MFS_1"/>
    <property type="match status" value="1"/>
</dbReference>
<organism evidence="7 8">
    <name type="scientific">Saccharopolyspora elongata</name>
    <dbReference type="NCBI Taxonomy" id="2530387"/>
    <lineage>
        <taxon>Bacteria</taxon>
        <taxon>Bacillati</taxon>
        <taxon>Actinomycetota</taxon>
        <taxon>Actinomycetes</taxon>
        <taxon>Pseudonocardiales</taxon>
        <taxon>Pseudonocardiaceae</taxon>
        <taxon>Saccharopolyspora</taxon>
    </lineage>
</organism>
<dbReference type="EMBL" id="SMKW01000070">
    <property type="protein sequence ID" value="TDD40346.1"/>
    <property type="molecule type" value="Genomic_DNA"/>
</dbReference>
<dbReference type="GO" id="GO:0022857">
    <property type="term" value="F:transmembrane transporter activity"/>
    <property type="evidence" value="ECO:0007669"/>
    <property type="project" value="InterPro"/>
</dbReference>
<keyword evidence="3 5" id="KW-1133">Transmembrane helix</keyword>
<feature type="transmembrane region" description="Helical" evidence="5">
    <location>
        <begin position="45"/>
        <end position="63"/>
    </location>
</feature>
<sequence>MAASAVAGVDRDLGRGVHGHAGRDDRQHRFPRIERSFSHDSLGDLSWVLNAYNIVFAAALVPAGRLADRLGRKRLFLVGVVLFVTASVVCGLAGSLGVLVAARVVQAMAGAVLLPTSLSLALPEFPVTQRATATSLWTATGAVAAATGPSLGGFLTSWLGWPAVFFVNLVIGLPMRIPARRLLRESRDQQGRLPDFLGAAMVAGAVAAVALAMVKGQGPGGGGRPRCSRRWARPWCCSSRSCCARCGIRSRW</sequence>
<keyword evidence="4 5" id="KW-0472">Membrane</keyword>
<evidence type="ECO:0000256" key="3">
    <source>
        <dbReference type="ARBA" id="ARBA00022989"/>
    </source>
</evidence>
<dbReference type="InterPro" id="IPR036259">
    <property type="entry name" value="MFS_trans_sf"/>
</dbReference>